<dbReference type="Gene3D" id="2.40.100.10">
    <property type="entry name" value="Cyclophilin-like"/>
    <property type="match status" value="1"/>
</dbReference>
<proteinExistence type="predicted"/>
<dbReference type="STRING" id="84035.SAMN05660742_108102"/>
<name>A0A1H6Z120_9FIRM</name>
<keyword evidence="6" id="KW-1185">Reference proteome</keyword>
<dbReference type="SMART" id="SM00797">
    <property type="entry name" value="AHS2"/>
    <property type="match status" value="1"/>
</dbReference>
<keyword evidence="3" id="KW-0067">ATP-binding</keyword>
<evidence type="ECO:0000259" key="4">
    <source>
        <dbReference type="SMART" id="SM00797"/>
    </source>
</evidence>
<sequence length="329" mass="35284">MLKVIKAGIEVLVEDWPGRLGYMGLGMAAAGAMDNLALQLGNAVLQNEIGEAGLEIAGGYCQFEFIQAGVIAICGADMAVKLNGEPIALWEAIPVKIGDQLEFDHFGTTGFRAYLCIAGGIDVPVYLGSKSTCLFGSYGGFQGRKLQVGDVIEAAAKVKDSLAGRKLNPKYIPQYTNEWELRAIPGPNSAPDYVSEAGMDYLFSTTMKISHNANRAAYRLAEVPDYFWAREDGGKGGSHPSNIVDHGYNMRGAINVTGNTPSLLIADGPTLGGFVCVANVIYADLWKIGQGIPSRDKVKFKLTTVEEAVSARRDRIAMLAAEDLVITNR</sequence>
<dbReference type="PANTHER" id="PTHR43309">
    <property type="entry name" value="5-OXOPROLINASE SUBUNIT C"/>
    <property type="match status" value="1"/>
</dbReference>
<gene>
    <name evidence="5" type="ORF">SAMN05660742_108102</name>
</gene>
<dbReference type="PANTHER" id="PTHR43309:SF3">
    <property type="entry name" value="5-OXOPROLINASE SUBUNIT C"/>
    <property type="match status" value="1"/>
</dbReference>
<dbReference type="Pfam" id="PF02626">
    <property type="entry name" value="CT_A_B"/>
    <property type="match status" value="1"/>
</dbReference>
<dbReference type="InterPro" id="IPR003778">
    <property type="entry name" value="CT_A_B"/>
</dbReference>
<accession>A0A1H6Z120</accession>
<dbReference type="Proteomes" id="UP000199662">
    <property type="component" value="Unassembled WGS sequence"/>
</dbReference>
<dbReference type="RefSeq" id="WP_091831220.1">
    <property type="nucleotide sequence ID" value="NZ_FNZK01000008.1"/>
</dbReference>
<keyword evidence="2" id="KW-0378">Hydrolase</keyword>
<evidence type="ECO:0000256" key="2">
    <source>
        <dbReference type="ARBA" id="ARBA00022801"/>
    </source>
</evidence>
<evidence type="ECO:0000313" key="5">
    <source>
        <dbReference type="EMBL" id="SEJ47128.1"/>
    </source>
</evidence>
<organism evidence="5 6">
    <name type="scientific">Propionispira arboris</name>
    <dbReference type="NCBI Taxonomy" id="84035"/>
    <lineage>
        <taxon>Bacteria</taxon>
        <taxon>Bacillati</taxon>
        <taxon>Bacillota</taxon>
        <taxon>Negativicutes</taxon>
        <taxon>Selenomonadales</taxon>
        <taxon>Selenomonadaceae</taxon>
        <taxon>Propionispira</taxon>
    </lineage>
</organism>
<dbReference type="EMBL" id="FNZK01000008">
    <property type="protein sequence ID" value="SEJ47128.1"/>
    <property type="molecule type" value="Genomic_DNA"/>
</dbReference>
<evidence type="ECO:0000313" key="6">
    <source>
        <dbReference type="Proteomes" id="UP000199662"/>
    </source>
</evidence>
<dbReference type="InterPro" id="IPR052708">
    <property type="entry name" value="PxpC"/>
</dbReference>
<evidence type="ECO:0000256" key="1">
    <source>
        <dbReference type="ARBA" id="ARBA00022741"/>
    </source>
</evidence>
<keyword evidence="1" id="KW-0547">Nucleotide-binding</keyword>
<protein>
    <submittedName>
        <fullName evidence="5">Biotin-dependent carboxylase uncharacterized domain-containing protein</fullName>
    </submittedName>
</protein>
<dbReference type="AlphaFoldDB" id="A0A1H6Z120"/>
<dbReference type="GO" id="GO:0005524">
    <property type="term" value="F:ATP binding"/>
    <property type="evidence" value="ECO:0007669"/>
    <property type="project" value="UniProtKB-KW"/>
</dbReference>
<dbReference type="SUPFAM" id="SSF50891">
    <property type="entry name" value="Cyclophilin-like"/>
    <property type="match status" value="1"/>
</dbReference>
<reference evidence="5 6" key="1">
    <citation type="submission" date="2016-10" db="EMBL/GenBank/DDBJ databases">
        <authorList>
            <person name="de Groot N.N."/>
        </authorList>
    </citation>
    <scope>NUCLEOTIDE SEQUENCE [LARGE SCALE GENOMIC DNA]</scope>
    <source>
        <strain evidence="5 6">DSM 2179</strain>
    </source>
</reference>
<feature type="domain" description="Carboxyltransferase" evidence="4">
    <location>
        <begin position="24"/>
        <end position="316"/>
    </location>
</feature>
<dbReference type="GO" id="GO:0016787">
    <property type="term" value="F:hydrolase activity"/>
    <property type="evidence" value="ECO:0007669"/>
    <property type="project" value="UniProtKB-KW"/>
</dbReference>
<dbReference type="InterPro" id="IPR029000">
    <property type="entry name" value="Cyclophilin-like_dom_sf"/>
</dbReference>
<evidence type="ECO:0000256" key="3">
    <source>
        <dbReference type="ARBA" id="ARBA00022840"/>
    </source>
</evidence>